<dbReference type="PRINTS" id="PR00081">
    <property type="entry name" value="GDHRDH"/>
</dbReference>
<dbReference type="Pfam" id="PF13561">
    <property type="entry name" value="adh_short_C2"/>
    <property type="match status" value="1"/>
</dbReference>
<dbReference type="OrthoDB" id="9775296at2"/>
<reference evidence="3" key="1">
    <citation type="submission" date="2021-03" db="EMBL/GenBank/DDBJ databases">
        <title>Genomic Encyclopedia of Type Strains, Phase IV (KMG-IV): sequencing the most valuable type-strain genomes for metagenomic binning, comparative biology and taxonomic classification.</title>
        <authorList>
            <person name="Goeker M."/>
        </authorList>
    </citation>
    <scope>NUCLEOTIDE SEQUENCE</scope>
    <source>
        <strain evidence="3">DSM 107338</strain>
    </source>
</reference>
<dbReference type="Proteomes" id="UP001138793">
    <property type="component" value="Unassembled WGS sequence"/>
</dbReference>
<organism evidence="3 4">
    <name type="scientific">Oceanobacillus polygoni</name>
    <dbReference type="NCBI Taxonomy" id="1235259"/>
    <lineage>
        <taxon>Bacteria</taxon>
        <taxon>Bacillati</taxon>
        <taxon>Bacillota</taxon>
        <taxon>Bacilli</taxon>
        <taxon>Bacillales</taxon>
        <taxon>Bacillaceae</taxon>
        <taxon>Oceanobacillus</taxon>
    </lineage>
</organism>
<evidence type="ECO:0000313" key="3">
    <source>
        <dbReference type="EMBL" id="MBP2077579.1"/>
    </source>
</evidence>
<dbReference type="InterPro" id="IPR036291">
    <property type="entry name" value="NAD(P)-bd_dom_sf"/>
</dbReference>
<dbReference type="PANTHER" id="PTHR42879:SF2">
    <property type="entry name" value="3-OXOACYL-[ACYL-CARRIER-PROTEIN] REDUCTASE FABG"/>
    <property type="match status" value="1"/>
</dbReference>
<dbReference type="PANTHER" id="PTHR42879">
    <property type="entry name" value="3-OXOACYL-(ACYL-CARRIER-PROTEIN) REDUCTASE"/>
    <property type="match status" value="1"/>
</dbReference>
<dbReference type="Gene3D" id="3.40.50.720">
    <property type="entry name" value="NAD(P)-binding Rossmann-like Domain"/>
    <property type="match status" value="1"/>
</dbReference>
<dbReference type="GO" id="GO:0032787">
    <property type="term" value="P:monocarboxylic acid metabolic process"/>
    <property type="evidence" value="ECO:0007669"/>
    <property type="project" value="UniProtKB-ARBA"/>
</dbReference>
<name>A0A9X0YUT9_9BACI</name>
<keyword evidence="2 3" id="KW-0560">Oxidoreductase</keyword>
<dbReference type="InterPro" id="IPR002347">
    <property type="entry name" value="SDR_fam"/>
</dbReference>
<proteinExistence type="inferred from homology"/>
<dbReference type="InterPro" id="IPR050259">
    <property type="entry name" value="SDR"/>
</dbReference>
<dbReference type="PRINTS" id="PR00080">
    <property type="entry name" value="SDRFAMILY"/>
</dbReference>
<protein>
    <submittedName>
        <fullName evidence="3">2,3-dihydroxy-2,3-dihydro-p-cumate dehydrogenase</fullName>
        <ecNumber evidence="3">1.3.1.58</ecNumber>
    </submittedName>
</protein>
<comment type="caution">
    <text evidence="3">The sequence shown here is derived from an EMBL/GenBank/DDBJ whole genome shotgun (WGS) entry which is preliminary data.</text>
</comment>
<accession>A0A9X0YUT9</accession>
<keyword evidence="4" id="KW-1185">Reference proteome</keyword>
<evidence type="ECO:0000256" key="2">
    <source>
        <dbReference type="ARBA" id="ARBA00023002"/>
    </source>
</evidence>
<dbReference type="AlphaFoldDB" id="A0A9X0YUT9"/>
<comment type="similarity">
    <text evidence="1">Belongs to the short-chain dehydrogenases/reductases (SDR) family.</text>
</comment>
<dbReference type="EC" id="1.3.1.58" evidence="3"/>
<dbReference type="PROSITE" id="PS00061">
    <property type="entry name" value="ADH_SHORT"/>
    <property type="match status" value="1"/>
</dbReference>
<dbReference type="InterPro" id="IPR020904">
    <property type="entry name" value="Sc_DH/Rdtase_CS"/>
</dbReference>
<dbReference type="GO" id="GO:0018511">
    <property type="term" value="F:2,3-dihydroxy-2,3-dihydro-p-cumate dehydrogenase activity"/>
    <property type="evidence" value="ECO:0007669"/>
    <property type="project" value="UniProtKB-EC"/>
</dbReference>
<gene>
    <name evidence="3" type="ORF">J2Z64_001834</name>
</gene>
<dbReference type="FunFam" id="3.40.50.720:FF:000173">
    <property type="entry name" value="3-oxoacyl-[acyl-carrier protein] reductase"/>
    <property type="match status" value="1"/>
</dbReference>
<sequence>MNDVRLSESLKGKVAIVTGSARGIGRAIALKLANSGANVLISGTNEARTSKAAEELQALTGSEINYYAGDLSEESNVEEMVQYTINTWGKVDILVNNAGGGVILPFLEQTSETLKTTIDRNLWTTVWSCYKVLPYMVDAGYGRIINVGADSVRNGLWDHAAYNAAKGGVHAMTTGLAKEFAKSDITVNTIAPPAVEGELLDRIRERDSKLVDKYIAIIPKGRAAKEEEVADAVWYLSTDGAGFITGQVISVNGGSNML</sequence>
<dbReference type="RefSeq" id="WP_149476236.1">
    <property type="nucleotide sequence ID" value="NZ_JAGGMB010000005.1"/>
</dbReference>
<dbReference type="SUPFAM" id="SSF51735">
    <property type="entry name" value="NAD(P)-binding Rossmann-fold domains"/>
    <property type="match status" value="1"/>
</dbReference>
<dbReference type="EMBL" id="JAGGMB010000005">
    <property type="protein sequence ID" value="MBP2077579.1"/>
    <property type="molecule type" value="Genomic_DNA"/>
</dbReference>
<evidence type="ECO:0000256" key="1">
    <source>
        <dbReference type="ARBA" id="ARBA00006484"/>
    </source>
</evidence>
<evidence type="ECO:0000313" key="4">
    <source>
        <dbReference type="Proteomes" id="UP001138793"/>
    </source>
</evidence>